<name>A0ABP7A3A8_9MICO</name>
<dbReference type="Proteomes" id="UP001501697">
    <property type="component" value="Unassembled WGS sequence"/>
</dbReference>
<comment type="caution">
    <text evidence="4">The sequence shown here is derived from an EMBL/GenBank/DDBJ whole genome shotgun (WGS) entry which is preliminary data.</text>
</comment>
<feature type="region of interest" description="Disordered" evidence="1">
    <location>
        <begin position="1"/>
        <end position="65"/>
    </location>
</feature>
<feature type="transmembrane region" description="Helical" evidence="2">
    <location>
        <begin position="133"/>
        <end position="157"/>
    </location>
</feature>
<feature type="domain" description="DUF4190" evidence="3">
    <location>
        <begin position="87"/>
        <end position="148"/>
    </location>
</feature>
<organism evidence="4 5">
    <name type="scientific">Microbacterium awajiense</name>
    <dbReference type="NCBI Taxonomy" id="415214"/>
    <lineage>
        <taxon>Bacteria</taxon>
        <taxon>Bacillati</taxon>
        <taxon>Actinomycetota</taxon>
        <taxon>Actinomycetes</taxon>
        <taxon>Micrococcales</taxon>
        <taxon>Microbacteriaceae</taxon>
        <taxon>Microbacterium</taxon>
    </lineage>
</organism>
<keyword evidence="2" id="KW-0472">Membrane</keyword>
<evidence type="ECO:0000256" key="2">
    <source>
        <dbReference type="SAM" id="Phobius"/>
    </source>
</evidence>
<gene>
    <name evidence="4" type="ORF">GCM10022200_03020</name>
</gene>
<evidence type="ECO:0000256" key="1">
    <source>
        <dbReference type="SAM" id="MobiDB-lite"/>
    </source>
</evidence>
<dbReference type="InterPro" id="IPR025241">
    <property type="entry name" value="DUF4190"/>
</dbReference>
<keyword evidence="2" id="KW-0812">Transmembrane</keyword>
<reference evidence="5" key="1">
    <citation type="journal article" date="2019" name="Int. J. Syst. Evol. Microbiol.">
        <title>The Global Catalogue of Microorganisms (GCM) 10K type strain sequencing project: providing services to taxonomists for standard genome sequencing and annotation.</title>
        <authorList>
            <consortium name="The Broad Institute Genomics Platform"/>
            <consortium name="The Broad Institute Genome Sequencing Center for Infectious Disease"/>
            <person name="Wu L."/>
            <person name="Ma J."/>
        </authorList>
    </citation>
    <scope>NUCLEOTIDE SEQUENCE [LARGE SCALE GENOMIC DNA]</scope>
    <source>
        <strain evidence="5">JCM 16544</strain>
    </source>
</reference>
<accession>A0ABP7A3A8</accession>
<proteinExistence type="predicted"/>
<keyword evidence="2" id="KW-1133">Transmembrane helix</keyword>
<dbReference type="EMBL" id="BAAAYU010000001">
    <property type="protein sequence ID" value="GAA3624140.1"/>
    <property type="molecule type" value="Genomic_DNA"/>
</dbReference>
<protein>
    <recommendedName>
        <fullName evidence="3">DUF4190 domain-containing protein</fullName>
    </recommendedName>
</protein>
<evidence type="ECO:0000313" key="4">
    <source>
        <dbReference type="EMBL" id="GAA3624140.1"/>
    </source>
</evidence>
<feature type="compositionally biased region" description="Pro residues" evidence="1">
    <location>
        <begin position="1"/>
        <end position="48"/>
    </location>
</feature>
<keyword evidence="5" id="KW-1185">Reference proteome</keyword>
<dbReference type="Pfam" id="PF13828">
    <property type="entry name" value="DUF4190"/>
    <property type="match status" value="1"/>
</dbReference>
<sequence>MSDTTPPPDGRAPQPPQPPQPPAYPQAPSAYPPPASATQPAPTPPPYGQQPSQPGGYPPPAYGTPQQQYAAAPAYGSAYGSAKTNTLAVVSLIASIVGLVFVPFIGSIVGVITGHMSLSQIKQTGEQGRGMGLTGTILGWVGLAFSILGLILLFAFIPYMMTTIPTTT</sequence>
<dbReference type="RefSeq" id="WP_344736082.1">
    <property type="nucleotide sequence ID" value="NZ_BAAAYU010000001.1"/>
</dbReference>
<evidence type="ECO:0000259" key="3">
    <source>
        <dbReference type="Pfam" id="PF13828"/>
    </source>
</evidence>
<evidence type="ECO:0000313" key="5">
    <source>
        <dbReference type="Proteomes" id="UP001501697"/>
    </source>
</evidence>
<feature type="transmembrane region" description="Helical" evidence="2">
    <location>
        <begin position="87"/>
        <end position="112"/>
    </location>
</feature>